<organism evidence="1 2">
    <name type="scientific">Lacticaseibacillus brantae DSM 23927</name>
    <dbReference type="NCBI Taxonomy" id="1423727"/>
    <lineage>
        <taxon>Bacteria</taxon>
        <taxon>Bacillati</taxon>
        <taxon>Bacillota</taxon>
        <taxon>Bacilli</taxon>
        <taxon>Lactobacillales</taxon>
        <taxon>Lactobacillaceae</taxon>
        <taxon>Lacticaseibacillus</taxon>
    </lineage>
</organism>
<evidence type="ECO:0008006" key="3">
    <source>
        <dbReference type="Google" id="ProtNLM"/>
    </source>
</evidence>
<evidence type="ECO:0000313" key="2">
    <source>
        <dbReference type="Proteomes" id="UP000051672"/>
    </source>
</evidence>
<accession>A0A0R2B1B5</accession>
<dbReference type="EMBL" id="AYZQ01000001">
    <property type="protein sequence ID" value="KRM73023.1"/>
    <property type="molecule type" value="Genomic_DNA"/>
</dbReference>
<gene>
    <name evidence="1" type="ORF">FC34_GL000744</name>
</gene>
<comment type="caution">
    <text evidence="1">The sequence shown here is derived from an EMBL/GenBank/DDBJ whole genome shotgun (WGS) entry which is preliminary data.</text>
</comment>
<dbReference type="PATRIC" id="fig|1423727.3.peg.747"/>
<proteinExistence type="predicted"/>
<keyword evidence="2" id="KW-1185">Reference proteome</keyword>
<dbReference type="AlphaFoldDB" id="A0A0R2B1B5"/>
<dbReference type="Proteomes" id="UP000051672">
    <property type="component" value="Unassembled WGS sequence"/>
</dbReference>
<evidence type="ECO:0000313" key="1">
    <source>
        <dbReference type="EMBL" id="KRM73023.1"/>
    </source>
</evidence>
<sequence length="71" mass="8213">METIDVIKASMQGDEFRGFLKGNIFKYISRYRKKNGVEDLHKAQWYVEKLTEYEMDQQDAAIYTGNGDGGN</sequence>
<dbReference type="STRING" id="1423727.FC34_GL000744"/>
<reference evidence="1 2" key="1">
    <citation type="journal article" date="2015" name="Genome Announc.">
        <title>Expanding the biotechnology potential of lactobacilli through comparative genomics of 213 strains and associated genera.</title>
        <authorList>
            <person name="Sun Z."/>
            <person name="Harris H.M."/>
            <person name="McCann A."/>
            <person name="Guo C."/>
            <person name="Argimon S."/>
            <person name="Zhang W."/>
            <person name="Yang X."/>
            <person name="Jeffery I.B."/>
            <person name="Cooney J.C."/>
            <person name="Kagawa T.F."/>
            <person name="Liu W."/>
            <person name="Song Y."/>
            <person name="Salvetti E."/>
            <person name="Wrobel A."/>
            <person name="Rasinkangas P."/>
            <person name="Parkhill J."/>
            <person name="Rea M.C."/>
            <person name="O'Sullivan O."/>
            <person name="Ritari J."/>
            <person name="Douillard F.P."/>
            <person name="Paul Ross R."/>
            <person name="Yang R."/>
            <person name="Briner A.E."/>
            <person name="Felis G.E."/>
            <person name="de Vos W.M."/>
            <person name="Barrangou R."/>
            <person name="Klaenhammer T.R."/>
            <person name="Caufield P.W."/>
            <person name="Cui Y."/>
            <person name="Zhang H."/>
            <person name="O'Toole P.W."/>
        </authorList>
    </citation>
    <scope>NUCLEOTIDE SEQUENCE [LARGE SCALE GENOMIC DNA]</scope>
    <source>
        <strain evidence="1 2">DSM 23927</strain>
    </source>
</reference>
<protein>
    <recommendedName>
        <fullName evidence="3">DUF3310 domain-containing protein</fullName>
    </recommendedName>
</protein>
<dbReference type="InterPro" id="IPR021739">
    <property type="entry name" value="SaV-like"/>
</dbReference>
<dbReference type="Pfam" id="PF11753">
    <property type="entry name" value="DUF3310"/>
    <property type="match status" value="1"/>
</dbReference>
<name>A0A0R2B1B5_9LACO</name>